<evidence type="ECO:0000259" key="2">
    <source>
        <dbReference type="Pfam" id="PF23622"/>
    </source>
</evidence>
<evidence type="ECO:0000259" key="1">
    <source>
        <dbReference type="Pfam" id="PF00646"/>
    </source>
</evidence>
<dbReference type="EMBL" id="ASHM01028576">
    <property type="protein sequence ID" value="PNX75132.1"/>
    <property type="molecule type" value="Genomic_DNA"/>
</dbReference>
<dbReference type="InterPro" id="IPR001810">
    <property type="entry name" value="F-box_dom"/>
</dbReference>
<protein>
    <submittedName>
        <fullName evidence="3">F-box/FBD/LRR-repeat protein</fullName>
    </submittedName>
</protein>
<name>A0A2K3L9C1_TRIPR</name>
<evidence type="ECO:0000313" key="4">
    <source>
        <dbReference type="Proteomes" id="UP000236291"/>
    </source>
</evidence>
<dbReference type="InterPro" id="IPR055357">
    <property type="entry name" value="LRR_At1g61320_AtMIF1"/>
</dbReference>
<proteinExistence type="predicted"/>
<dbReference type="InterPro" id="IPR036047">
    <property type="entry name" value="F-box-like_dom_sf"/>
</dbReference>
<comment type="caution">
    <text evidence="3">The sequence shown here is derived from an EMBL/GenBank/DDBJ whole genome shotgun (WGS) entry which is preliminary data.</text>
</comment>
<dbReference type="SUPFAM" id="SSF81383">
    <property type="entry name" value="F-box domain"/>
    <property type="match status" value="1"/>
</dbReference>
<accession>A0A2K3L9C1</accession>
<dbReference type="PANTHER" id="PTHR31639">
    <property type="entry name" value="F-BOX PROTEIN-LIKE"/>
    <property type="match status" value="1"/>
</dbReference>
<dbReference type="ExpressionAtlas" id="A0A2K3L9C1">
    <property type="expression patterns" value="baseline"/>
</dbReference>
<reference evidence="3 4" key="2">
    <citation type="journal article" date="2017" name="Front. Plant Sci.">
        <title>Gene Classification and Mining of Molecular Markers Useful in Red Clover (Trifolium pratense) Breeding.</title>
        <authorList>
            <person name="Istvanek J."/>
            <person name="Dluhosova J."/>
            <person name="Dluhos P."/>
            <person name="Patkova L."/>
            <person name="Nedelnik J."/>
            <person name="Repkova J."/>
        </authorList>
    </citation>
    <scope>NUCLEOTIDE SEQUENCE [LARGE SCALE GENOMIC DNA]</scope>
    <source>
        <strain evidence="4">cv. Tatra</strain>
        <tissue evidence="3">Young leaves</tissue>
    </source>
</reference>
<feature type="non-terminal residue" evidence="3">
    <location>
        <position position="1"/>
    </location>
</feature>
<dbReference type="Pfam" id="PF23622">
    <property type="entry name" value="LRR_At1g61320_AtMIF1"/>
    <property type="match status" value="1"/>
</dbReference>
<sequence>VRINKQQKSTLIDAEPDRISCLPGHVIDQILSSLPIREAGRTSVLSSQWRNKWHTMPNLVFDKHCVSIAASQDPSIFNIEFLRIVDHVLLLHSGPITKFEISNYKHSHINFSPDINRWILYLIGRSIKELVLDVLLDEHYKIPWCLFSCQSLQRLQLNSCLLKPPTTFEGWRNLKYLRLDYVTITQDALEKLISDCPLLQSLVLLDIDVTEINIHAPNLKHFDINGKFEDISFDKTFQLVTYLAAGYVPIKLPTPCIYLDDLFLCINFNDLKEISAALCLLRSSPNLRKLEISARIEEQTVLLTSTSYCWEDIFSRKAMPIKVRHMMIDGISGTKSELDFIKFLLLYSPVLEKMIVKTSGNVTPELTKALIQFKRGSVEAEVIWDDSA</sequence>
<dbReference type="SUPFAM" id="SSF52047">
    <property type="entry name" value="RNI-like"/>
    <property type="match status" value="1"/>
</dbReference>
<feature type="domain" description="At1g61320/AtMIF1 LRR" evidence="2">
    <location>
        <begin position="92"/>
        <end position="205"/>
    </location>
</feature>
<dbReference type="STRING" id="57577.A0A2K3L9C1"/>
<dbReference type="Pfam" id="PF00646">
    <property type="entry name" value="F-box"/>
    <property type="match status" value="1"/>
</dbReference>
<reference evidence="3 4" key="1">
    <citation type="journal article" date="2014" name="Am. J. Bot.">
        <title>Genome assembly and annotation for red clover (Trifolium pratense; Fabaceae).</title>
        <authorList>
            <person name="Istvanek J."/>
            <person name="Jaros M."/>
            <person name="Krenek A."/>
            <person name="Repkova J."/>
        </authorList>
    </citation>
    <scope>NUCLEOTIDE SEQUENCE [LARGE SCALE GENOMIC DNA]</scope>
    <source>
        <strain evidence="4">cv. Tatra</strain>
        <tissue evidence="3">Young leaves</tissue>
    </source>
</reference>
<dbReference type="PANTHER" id="PTHR31639:SF93">
    <property type="entry name" value="F-BOX_FBD_LRR PROTEIN"/>
    <property type="match status" value="1"/>
</dbReference>
<organism evidence="3 4">
    <name type="scientific">Trifolium pratense</name>
    <name type="common">Red clover</name>
    <dbReference type="NCBI Taxonomy" id="57577"/>
    <lineage>
        <taxon>Eukaryota</taxon>
        <taxon>Viridiplantae</taxon>
        <taxon>Streptophyta</taxon>
        <taxon>Embryophyta</taxon>
        <taxon>Tracheophyta</taxon>
        <taxon>Spermatophyta</taxon>
        <taxon>Magnoliopsida</taxon>
        <taxon>eudicotyledons</taxon>
        <taxon>Gunneridae</taxon>
        <taxon>Pentapetalae</taxon>
        <taxon>rosids</taxon>
        <taxon>fabids</taxon>
        <taxon>Fabales</taxon>
        <taxon>Fabaceae</taxon>
        <taxon>Papilionoideae</taxon>
        <taxon>50 kb inversion clade</taxon>
        <taxon>NPAAA clade</taxon>
        <taxon>Hologalegina</taxon>
        <taxon>IRL clade</taxon>
        <taxon>Trifolieae</taxon>
        <taxon>Trifolium</taxon>
    </lineage>
</organism>
<feature type="domain" description="F-box" evidence="1">
    <location>
        <begin position="19"/>
        <end position="58"/>
    </location>
</feature>
<dbReference type="AlphaFoldDB" id="A0A2K3L9C1"/>
<dbReference type="Gene3D" id="3.80.10.10">
    <property type="entry name" value="Ribonuclease Inhibitor"/>
    <property type="match status" value="1"/>
</dbReference>
<gene>
    <name evidence="3" type="ORF">L195_g031063</name>
</gene>
<dbReference type="Proteomes" id="UP000236291">
    <property type="component" value="Unassembled WGS sequence"/>
</dbReference>
<evidence type="ECO:0000313" key="3">
    <source>
        <dbReference type="EMBL" id="PNX75132.1"/>
    </source>
</evidence>
<dbReference type="InterPro" id="IPR032675">
    <property type="entry name" value="LRR_dom_sf"/>
</dbReference>